<proteinExistence type="predicted"/>
<dbReference type="AlphaFoldDB" id="A0A8H5T3L9"/>
<dbReference type="OrthoDB" id="4739136at2759"/>
<comment type="caution">
    <text evidence="1">The sequence shown here is derived from an EMBL/GenBank/DDBJ whole genome shotgun (WGS) entry which is preliminary data.</text>
</comment>
<evidence type="ECO:0000313" key="2">
    <source>
        <dbReference type="Proteomes" id="UP000567885"/>
    </source>
</evidence>
<organism evidence="1 2">
    <name type="scientific">Fusarium heterosporum</name>
    <dbReference type="NCBI Taxonomy" id="42747"/>
    <lineage>
        <taxon>Eukaryota</taxon>
        <taxon>Fungi</taxon>
        <taxon>Dikarya</taxon>
        <taxon>Ascomycota</taxon>
        <taxon>Pezizomycotina</taxon>
        <taxon>Sordariomycetes</taxon>
        <taxon>Hypocreomycetidae</taxon>
        <taxon>Hypocreales</taxon>
        <taxon>Nectriaceae</taxon>
        <taxon>Fusarium</taxon>
        <taxon>Fusarium heterosporum species complex</taxon>
    </lineage>
</organism>
<evidence type="ECO:0000313" key="1">
    <source>
        <dbReference type="EMBL" id="KAF5662592.1"/>
    </source>
</evidence>
<sequence>MHRGRGGGASRSAAGALQTGKFAAKQDDSLRSAKSICQGRDRKILEATDAEYLGRPPLGKELINVSLVLPGNELIPRAMDKPETLNAIRRKYQVYITRDEHHVLGIYGNSLPCLQKALKEINWAIRDMRLSENKTRVVFLLQKPTNAVISGTVWAALGDRPHFISTSPGLADNYSALDHHLPQLTSKMATSAEGLMALTKTMGLRVDFGRVIVGQRKKGTPDEITYAGLSELMGLYSSRGGGSFEYKLKNVEKAEQLVQFILQPSSGVCKSLGDIKRGYGVTVVANKLEIKTEADYPPKRGIGFTTVQATRLESFARLNWTVAAPDMQYDWSFRVDAWDQIDVPLEFKDLAKRVLLVVSLDGDAFLPVLNVNTAKLAMLDEEITEIRAGSWAVVPFKETDYVLKINVTKILKGVRTAEKAEVTWGVELYAPHWEENVNHASGGRKDWGKGLENIWMEGHDLESRLGCFMRTILEVQALLNKATANATLI</sequence>
<reference evidence="1 2" key="1">
    <citation type="submission" date="2020-05" db="EMBL/GenBank/DDBJ databases">
        <title>Identification and distribution of gene clusters putatively required for synthesis of sphingolipid metabolism inhibitors in phylogenetically diverse species of the filamentous fungus Fusarium.</title>
        <authorList>
            <person name="Kim H.-S."/>
            <person name="Busman M."/>
            <person name="Brown D.W."/>
            <person name="Divon H."/>
            <person name="Uhlig S."/>
            <person name="Proctor R.H."/>
        </authorList>
    </citation>
    <scope>NUCLEOTIDE SEQUENCE [LARGE SCALE GENOMIC DNA]</scope>
    <source>
        <strain evidence="1 2">NRRL 20693</strain>
    </source>
</reference>
<dbReference type="Proteomes" id="UP000567885">
    <property type="component" value="Unassembled WGS sequence"/>
</dbReference>
<gene>
    <name evidence="1" type="ORF">FHETE_7876</name>
</gene>
<name>A0A8H5T3L9_FUSHE</name>
<keyword evidence="2" id="KW-1185">Reference proteome</keyword>
<dbReference type="EMBL" id="JAAGWQ010000161">
    <property type="protein sequence ID" value="KAF5662592.1"/>
    <property type="molecule type" value="Genomic_DNA"/>
</dbReference>
<accession>A0A8H5T3L9</accession>
<protein>
    <submittedName>
        <fullName evidence="1">Uncharacterized protein</fullName>
    </submittedName>
</protein>